<evidence type="ECO:0000256" key="8">
    <source>
        <dbReference type="RuleBase" id="RU366009"/>
    </source>
</evidence>
<evidence type="ECO:0000313" key="10">
    <source>
        <dbReference type="EMBL" id="MDZ5459948.1"/>
    </source>
</evidence>
<evidence type="ECO:0000256" key="7">
    <source>
        <dbReference type="NCBIfam" id="TIGR02967"/>
    </source>
</evidence>
<evidence type="ECO:0000256" key="4">
    <source>
        <dbReference type="ARBA" id="ARBA00022723"/>
    </source>
</evidence>
<dbReference type="PANTHER" id="PTHR11271">
    <property type="entry name" value="GUANINE DEAMINASE"/>
    <property type="match status" value="1"/>
</dbReference>
<dbReference type="EC" id="3.5.4.3" evidence="3 7"/>
<organism evidence="10 11">
    <name type="scientific">Azohydromonas lata</name>
    <dbReference type="NCBI Taxonomy" id="45677"/>
    <lineage>
        <taxon>Bacteria</taxon>
        <taxon>Pseudomonadati</taxon>
        <taxon>Pseudomonadota</taxon>
        <taxon>Betaproteobacteria</taxon>
        <taxon>Burkholderiales</taxon>
        <taxon>Sphaerotilaceae</taxon>
        <taxon>Azohydromonas</taxon>
    </lineage>
</organism>
<evidence type="ECO:0000256" key="2">
    <source>
        <dbReference type="ARBA" id="ARBA00006745"/>
    </source>
</evidence>
<dbReference type="SUPFAM" id="SSF51338">
    <property type="entry name" value="Composite domain of metallo-dependent hydrolases"/>
    <property type="match status" value="1"/>
</dbReference>
<comment type="catalytic activity">
    <reaction evidence="8">
        <text>guanine + H2O + H(+) = xanthine + NH4(+)</text>
        <dbReference type="Rhea" id="RHEA:14665"/>
        <dbReference type="ChEBI" id="CHEBI:15377"/>
        <dbReference type="ChEBI" id="CHEBI:15378"/>
        <dbReference type="ChEBI" id="CHEBI:16235"/>
        <dbReference type="ChEBI" id="CHEBI:17712"/>
        <dbReference type="ChEBI" id="CHEBI:28938"/>
        <dbReference type="EC" id="3.5.4.3"/>
    </reaction>
</comment>
<comment type="similarity">
    <text evidence="2 8">Belongs to the metallo-dependent hydrolases superfamily. ATZ/TRZ family.</text>
</comment>
<dbReference type="EMBL" id="JAXOJX010000054">
    <property type="protein sequence ID" value="MDZ5459948.1"/>
    <property type="molecule type" value="Genomic_DNA"/>
</dbReference>
<dbReference type="NCBIfam" id="TIGR02967">
    <property type="entry name" value="guan_deamin"/>
    <property type="match status" value="1"/>
</dbReference>
<dbReference type="InterPro" id="IPR032466">
    <property type="entry name" value="Metal_Hydrolase"/>
</dbReference>
<evidence type="ECO:0000256" key="1">
    <source>
        <dbReference type="ARBA" id="ARBA00004984"/>
    </source>
</evidence>
<keyword evidence="11" id="KW-1185">Reference proteome</keyword>
<accession>A0ABU5IM07</accession>
<dbReference type="RefSeq" id="WP_322467553.1">
    <property type="nucleotide sequence ID" value="NZ_JAXOJX010000054.1"/>
</dbReference>
<dbReference type="Gene3D" id="2.30.40.10">
    <property type="entry name" value="Urease, subunit C, domain 1"/>
    <property type="match status" value="1"/>
</dbReference>
<keyword evidence="4 8" id="KW-0479">Metal-binding</keyword>
<comment type="function">
    <text evidence="8">Catalyzes the hydrolytic deamination of guanine, producing xanthine and ammonia.</text>
</comment>
<name>A0ABU5IM07_9BURK</name>
<dbReference type="Pfam" id="PF01979">
    <property type="entry name" value="Amidohydro_1"/>
    <property type="match status" value="1"/>
</dbReference>
<dbReference type="SUPFAM" id="SSF51556">
    <property type="entry name" value="Metallo-dependent hydrolases"/>
    <property type="match status" value="1"/>
</dbReference>
<evidence type="ECO:0000256" key="6">
    <source>
        <dbReference type="ARBA" id="ARBA00022833"/>
    </source>
</evidence>
<comment type="caution">
    <text evidence="10">The sequence shown here is derived from an EMBL/GenBank/DDBJ whole genome shotgun (WGS) entry which is preliminary data.</text>
</comment>
<keyword evidence="6 8" id="KW-0862">Zinc</keyword>
<dbReference type="InterPro" id="IPR014311">
    <property type="entry name" value="Guanine_deaminase"/>
</dbReference>
<evidence type="ECO:0000256" key="5">
    <source>
        <dbReference type="ARBA" id="ARBA00022801"/>
    </source>
</evidence>
<proteinExistence type="inferred from homology"/>
<protein>
    <recommendedName>
        <fullName evidence="3 7">Guanine deaminase</fullName>
        <shortName evidence="8">Guanase</shortName>
        <ecNumber evidence="3 7">3.5.4.3</ecNumber>
    </recommendedName>
    <alternativeName>
        <fullName evidence="8">Guanine aminohydrolase</fullName>
    </alternativeName>
</protein>
<evidence type="ECO:0000259" key="9">
    <source>
        <dbReference type="Pfam" id="PF01979"/>
    </source>
</evidence>
<dbReference type="InterPro" id="IPR051607">
    <property type="entry name" value="Metallo-dep_hydrolases"/>
</dbReference>
<feature type="domain" description="Amidohydrolase-related" evidence="9">
    <location>
        <begin position="65"/>
        <end position="423"/>
    </location>
</feature>
<comment type="cofactor">
    <cofactor evidence="8">
        <name>Zn(2+)</name>
        <dbReference type="ChEBI" id="CHEBI:29105"/>
    </cofactor>
    <text evidence="8">Binds 1 zinc ion per subunit.</text>
</comment>
<keyword evidence="5 8" id="KW-0378">Hydrolase</keyword>
<gene>
    <name evidence="10" type="primary">guaD</name>
    <name evidence="10" type="ORF">SM757_25525</name>
</gene>
<dbReference type="PANTHER" id="PTHR11271:SF6">
    <property type="entry name" value="GUANINE DEAMINASE"/>
    <property type="match status" value="1"/>
</dbReference>
<dbReference type="Proteomes" id="UP001293718">
    <property type="component" value="Unassembled WGS sequence"/>
</dbReference>
<dbReference type="Gene3D" id="3.20.20.140">
    <property type="entry name" value="Metal-dependent hydrolases"/>
    <property type="match status" value="1"/>
</dbReference>
<dbReference type="InterPro" id="IPR011059">
    <property type="entry name" value="Metal-dep_hydrolase_composite"/>
</dbReference>
<evidence type="ECO:0000256" key="3">
    <source>
        <dbReference type="ARBA" id="ARBA00012781"/>
    </source>
</evidence>
<sequence length="430" mass="47183">MTNRLALRADLLDITADPGLSSVDAPSVRFDPDCWLLVEDGRIAGRTRETPGDDWDKRDFSGRLLLPGFIDTHVHCPQLDVIASHGEALLPWLERYVFPAERRFEEAVAAREGADRFLDLLLAHGTTSAVVFPTVHKVSVEALFQAAAGHGMRLITGKVLMDRHVPDYLSDDVVSARADCIELIERWHGRGRAAYALTPRFAPTSTPAQLSMAGELLSRYPGTYMHTHVAENRDEVGWVASLFPEARSYLDVYASHGLLNERSMLAHGIWLDDADRALLADSGAQVAHCPTSNLFLGSGLLDWARLQAAGVGVSLATDVGAGTTLSMVRTLAEAYKVQALQGVKLTAWKALYAATRGAARALQLESEIGSLDVGATADLALWDWAHGPLAQHRDRLARELHERVFAWMTLGDERNLVSAWVAGTERWRRA</sequence>
<comment type="pathway">
    <text evidence="1 8">Purine metabolism; guanine degradation; xanthine from guanine: step 1/1.</text>
</comment>
<dbReference type="NCBIfam" id="NF006679">
    <property type="entry name" value="PRK09228.1"/>
    <property type="match status" value="1"/>
</dbReference>
<dbReference type="GO" id="GO:0008892">
    <property type="term" value="F:guanine deaminase activity"/>
    <property type="evidence" value="ECO:0007669"/>
    <property type="project" value="UniProtKB-EC"/>
</dbReference>
<evidence type="ECO:0000313" key="11">
    <source>
        <dbReference type="Proteomes" id="UP001293718"/>
    </source>
</evidence>
<dbReference type="InterPro" id="IPR006680">
    <property type="entry name" value="Amidohydro-rel"/>
</dbReference>
<reference evidence="10 11" key="1">
    <citation type="submission" date="2023-11" db="EMBL/GenBank/DDBJ databases">
        <title>Draft genome of Azohydromonas lata strain H1 (DSM1123), a polyhydroxyalkanoate producer.</title>
        <authorList>
            <person name="Traversa D."/>
            <person name="D'Addabbo P."/>
            <person name="Pazzani C."/>
            <person name="Manzari C."/>
            <person name="Chiara M."/>
            <person name="Scrascia M."/>
        </authorList>
    </citation>
    <scope>NUCLEOTIDE SEQUENCE [LARGE SCALE GENOMIC DNA]</scope>
    <source>
        <strain evidence="10 11">H1</strain>
    </source>
</reference>